<keyword evidence="2" id="KW-1185">Reference proteome</keyword>
<protein>
    <recommendedName>
        <fullName evidence="3">HNH nuclease domain-containing protein</fullName>
    </recommendedName>
</protein>
<name>A0A550CET9_9AGAR</name>
<gene>
    <name evidence="1" type="ORF">BD626DRAFT_457594</name>
</gene>
<accession>A0A550CET9</accession>
<dbReference type="Proteomes" id="UP000320762">
    <property type="component" value="Unassembled WGS sequence"/>
</dbReference>
<proteinExistence type="predicted"/>
<sequence>MSTPWGPTKIPRVNSTRIIDLRFEPDWNSAYGRLVDIERRYSKMLADTPEARDTTEALDTTEARATLQTHIMHLRVIGWLYVFAVRLQCRHELSLRIVSCPDDETVIDLGRFLCDQYLRAFRKAKDRIPSDSSHPSRNSFDRRRETIEKKLIPAPINYSDAKRYACERDNDQCVFTKQFSRLSPLYDDHTPDSNRQAILRSARALPRSTKLEDLSGTPETTPFCKLECAHIFSESINQNIATDANYYKKFCQLTFYLLYYTMQAWATSVLDILESFGHSHLRQELQGALIHRLENVISISSEYLDMFDSLDLWLEHVVRAAEDGEEGHRYLVRAPNRRQAMVLVKVYSDDGIIEFTTPNERLYPLPSREYIQLHAAACKVAHMSGAADHFSKIDRALDEDGVLAEDGHQMFVLADRLRQAIAAH</sequence>
<dbReference type="STRING" id="97359.A0A550CET9"/>
<dbReference type="AlphaFoldDB" id="A0A550CET9"/>
<evidence type="ECO:0000313" key="2">
    <source>
        <dbReference type="Proteomes" id="UP000320762"/>
    </source>
</evidence>
<dbReference type="OrthoDB" id="2104739at2759"/>
<evidence type="ECO:0000313" key="1">
    <source>
        <dbReference type="EMBL" id="TRM63318.1"/>
    </source>
</evidence>
<organism evidence="1 2">
    <name type="scientific">Schizophyllum amplum</name>
    <dbReference type="NCBI Taxonomy" id="97359"/>
    <lineage>
        <taxon>Eukaryota</taxon>
        <taxon>Fungi</taxon>
        <taxon>Dikarya</taxon>
        <taxon>Basidiomycota</taxon>
        <taxon>Agaricomycotina</taxon>
        <taxon>Agaricomycetes</taxon>
        <taxon>Agaricomycetidae</taxon>
        <taxon>Agaricales</taxon>
        <taxon>Schizophyllaceae</taxon>
        <taxon>Schizophyllum</taxon>
    </lineage>
</organism>
<evidence type="ECO:0008006" key="3">
    <source>
        <dbReference type="Google" id="ProtNLM"/>
    </source>
</evidence>
<reference evidence="1 2" key="1">
    <citation type="journal article" date="2019" name="New Phytol.">
        <title>Comparative genomics reveals unique wood-decay strategies and fruiting body development in the Schizophyllaceae.</title>
        <authorList>
            <person name="Almasi E."/>
            <person name="Sahu N."/>
            <person name="Krizsan K."/>
            <person name="Balint B."/>
            <person name="Kovacs G.M."/>
            <person name="Kiss B."/>
            <person name="Cseklye J."/>
            <person name="Drula E."/>
            <person name="Henrissat B."/>
            <person name="Nagy I."/>
            <person name="Chovatia M."/>
            <person name="Adam C."/>
            <person name="LaButti K."/>
            <person name="Lipzen A."/>
            <person name="Riley R."/>
            <person name="Grigoriev I.V."/>
            <person name="Nagy L.G."/>
        </authorList>
    </citation>
    <scope>NUCLEOTIDE SEQUENCE [LARGE SCALE GENOMIC DNA]</scope>
    <source>
        <strain evidence="1 2">NL-1724</strain>
    </source>
</reference>
<comment type="caution">
    <text evidence="1">The sequence shown here is derived from an EMBL/GenBank/DDBJ whole genome shotgun (WGS) entry which is preliminary data.</text>
</comment>
<dbReference type="EMBL" id="VDMD01000010">
    <property type="protein sequence ID" value="TRM63318.1"/>
    <property type="molecule type" value="Genomic_DNA"/>
</dbReference>